<evidence type="ECO:0000313" key="2">
    <source>
        <dbReference type="EMBL" id="PWY95465.1"/>
    </source>
</evidence>
<name>A0A317XAP1_9EURO</name>
<reference evidence="2 3" key="1">
    <citation type="submission" date="2016-12" db="EMBL/GenBank/DDBJ databases">
        <title>The genomes of Aspergillus section Nigri reveals drivers in fungal speciation.</title>
        <authorList>
            <consortium name="DOE Joint Genome Institute"/>
            <person name="Vesth T.C."/>
            <person name="Nybo J."/>
            <person name="Theobald S."/>
            <person name="Brandl J."/>
            <person name="Frisvad J.C."/>
            <person name="Nielsen K.F."/>
            <person name="Lyhne E.K."/>
            <person name="Kogle M.E."/>
            <person name="Kuo A."/>
            <person name="Riley R."/>
            <person name="Clum A."/>
            <person name="Nolan M."/>
            <person name="Lipzen A."/>
            <person name="Salamov A."/>
            <person name="Henrissat B."/>
            <person name="Wiebenga A."/>
            <person name="De Vries R.P."/>
            <person name="Grigoriev I.V."/>
            <person name="Mortensen U.H."/>
            <person name="Andersen M.R."/>
            <person name="Baker S.E."/>
        </authorList>
    </citation>
    <scope>NUCLEOTIDE SEQUENCE [LARGE SCALE GENOMIC DNA]</scope>
    <source>
        <strain evidence="2 3">CBS 115572</strain>
    </source>
</reference>
<evidence type="ECO:0000256" key="1">
    <source>
        <dbReference type="SAM" id="MobiDB-lite"/>
    </source>
</evidence>
<dbReference type="EMBL" id="MSFK01000002">
    <property type="protein sequence ID" value="PWY95465.1"/>
    <property type="molecule type" value="Genomic_DNA"/>
</dbReference>
<dbReference type="RefSeq" id="XP_025472226.1">
    <property type="nucleotide sequence ID" value="XM_025605610.1"/>
</dbReference>
<sequence>MKLWQQHVKITTIPWATGGIPMFLVGGSRGKNSLSVLPAPSTKGGARGKKGPTGNETSHYPTTSGAGWNIASLGNVELVSCLLGTQRMAHIVKRARYWSDKLKNTIDSSSSFLCGGDKFISGYFLIKYSITRSEKGVQYEIYNLQHNSPLSINPQYISKLGR</sequence>
<comment type="caution">
    <text evidence="2">The sequence shown here is derived from an EMBL/GenBank/DDBJ whole genome shotgun (WGS) entry which is preliminary data.</text>
</comment>
<dbReference type="Proteomes" id="UP000246702">
    <property type="component" value="Unassembled WGS sequence"/>
</dbReference>
<protein>
    <submittedName>
        <fullName evidence="2">Uncharacterized protein</fullName>
    </submittedName>
</protein>
<dbReference type="AlphaFoldDB" id="A0A317XAP1"/>
<dbReference type="GeneID" id="37107753"/>
<keyword evidence="3" id="KW-1185">Reference proteome</keyword>
<gene>
    <name evidence="2" type="ORF">BO94DRAFT_126027</name>
</gene>
<organism evidence="2 3">
    <name type="scientific">Aspergillus sclerotioniger CBS 115572</name>
    <dbReference type="NCBI Taxonomy" id="1450535"/>
    <lineage>
        <taxon>Eukaryota</taxon>
        <taxon>Fungi</taxon>
        <taxon>Dikarya</taxon>
        <taxon>Ascomycota</taxon>
        <taxon>Pezizomycotina</taxon>
        <taxon>Eurotiomycetes</taxon>
        <taxon>Eurotiomycetidae</taxon>
        <taxon>Eurotiales</taxon>
        <taxon>Aspergillaceae</taxon>
        <taxon>Aspergillus</taxon>
        <taxon>Aspergillus subgen. Circumdati</taxon>
    </lineage>
</organism>
<evidence type="ECO:0000313" key="3">
    <source>
        <dbReference type="Proteomes" id="UP000246702"/>
    </source>
</evidence>
<feature type="region of interest" description="Disordered" evidence="1">
    <location>
        <begin position="36"/>
        <end position="61"/>
    </location>
</feature>
<proteinExistence type="predicted"/>
<accession>A0A317XAP1</accession>